<comment type="caution">
    <text evidence="3">The sequence shown here is derived from an EMBL/GenBank/DDBJ whole genome shotgun (WGS) entry which is preliminary data.</text>
</comment>
<feature type="domain" description="Retrotransposon gag" evidence="2">
    <location>
        <begin position="161"/>
        <end position="252"/>
    </location>
</feature>
<accession>A0A438FNV1</accession>
<dbReference type="InterPro" id="IPR005162">
    <property type="entry name" value="Retrotrans_gag_dom"/>
</dbReference>
<dbReference type="EMBL" id="QGNW01000819">
    <property type="protein sequence ID" value="RVW61643.1"/>
    <property type="molecule type" value="Genomic_DNA"/>
</dbReference>
<dbReference type="PANTHER" id="PTHR33223">
    <property type="entry name" value="CCHC-TYPE DOMAIN-CONTAINING PROTEIN"/>
    <property type="match status" value="1"/>
</dbReference>
<evidence type="ECO:0000313" key="4">
    <source>
        <dbReference type="Proteomes" id="UP000288805"/>
    </source>
</evidence>
<dbReference type="AlphaFoldDB" id="A0A438FNV1"/>
<reference evidence="3 4" key="1">
    <citation type="journal article" date="2018" name="PLoS Genet.">
        <title>Population sequencing reveals clonal diversity and ancestral inbreeding in the grapevine cultivar Chardonnay.</title>
        <authorList>
            <person name="Roach M.J."/>
            <person name="Johnson D.L."/>
            <person name="Bohlmann J."/>
            <person name="van Vuuren H.J."/>
            <person name="Jones S.J."/>
            <person name="Pretorius I.S."/>
            <person name="Schmidt S.A."/>
            <person name="Borneman A.R."/>
        </authorList>
    </citation>
    <scope>NUCLEOTIDE SEQUENCE [LARGE SCALE GENOMIC DNA]</scope>
    <source>
        <strain evidence="4">cv. Chardonnay</strain>
        <tissue evidence="3">Leaf</tissue>
    </source>
</reference>
<sequence length="826" mass="92479">MDSQVVTVDQFAAAMASIQEAIAGLGQRIDGQQAPPQDGAQYDTTAPPSPPLSQSVPHPTPYVLHSQTDATPLPVVAPIQASEDAHARMDRLDQRMRQMRVSDGDISWDDFDGAPVVSLPTQFRMPEIERYTGIGCPKIHLRLYSSVMRAHGLDEAHLIMLFPMSLSGAAQRWFASLDASRRRTWDDLAQEFLRQFEFNTVIDVLRRELEALRQGPDESVTSFISRWREKIAQIVDRPSEKDQISMILRSLQPRFARHLMRFPHTDFGSLVQALYGIEEGIARGLWPESSLSDSKGKKPLGGQRPGDVSAISSVGSRSPRRYQTFGQTPRAYYPQRYVQYRPPRPMTPTYLHQTPEPRPTRQFSQLGMPLSRAFQKLMEGGLLTQLAPKPVPSLCHHASGWIYIGLVNLGQPSVTTNPLPAHSTHAVPPPPGGIHHIDFVEDDSIHMMSWDDGVLEPIVLDDGYEVDTIVTRSGRVAQPPPLIARPFDGAVSHEEVRREDDEILRQLQSTQARISIWSLLASSSTHRDALIRALSQIRVETTTTPEGLIHMMTAGRATCIVFSDDDLPPDGLDHVRPLYITVGCSGRRVPFVLLDNGSALNVCPLATAIALGFAPSDFDWPSHILHFVPGLRIPTSFTLLLGRPWIHVAGAIPSSLHQKVKFIHDGQVITVRFTRDVFAASEPVLQISHSEEDLLLTGFTFDEIQTLEIEDFCRDFDDISKGPSEFIAAIDHDTTFGLGFIPTEADYRHMAQLRKERMRARLSHTPFDYPIRPYRMSLADYFVRGSETRPRLEEIDSVVHTDRETDLQHLFHQLQLSDGAPTLLSL</sequence>
<dbReference type="Proteomes" id="UP000288805">
    <property type="component" value="Unassembled WGS sequence"/>
</dbReference>
<evidence type="ECO:0000259" key="2">
    <source>
        <dbReference type="Pfam" id="PF03732"/>
    </source>
</evidence>
<evidence type="ECO:0000313" key="3">
    <source>
        <dbReference type="EMBL" id="RVW61643.1"/>
    </source>
</evidence>
<protein>
    <recommendedName>
        <fullName evidence="2">Retrotransposon gag domain-containing protein</fullName>
    </recommendedName>
</protein>
<name>A0A438FNV1_VITVI</name>
<gene>
    <name evidence="3" type="ORF">CK203_066193</name>
</gene>
<organism evidence="3 4">
    <name type="scientific">Vitis vinifera</name>
    <name type="common">Grape</name>
    <dbReference type="NCBI Taxonomy" id="29760"/>
    <lineage>
        <taxon>Eukaryota</taxon>
        <taxon>Viridiplantae</taxon>
        <taxon>Streptophyta</taxon>
        <taxon>Embryophyta</taxon>
        <taxon>Tracheophyta</taxon>
        <taxon>Spermatophyta</taxon>
        <taxon>Magnoliopsida</taxon>
        <taxon>eudicotyledons</taxon>
        <taxon>Gunneridae</taxon>
        <taxon>Pentapetalae</taxon>
        <taxon>rosids</taxon>
        <taxon>Vitales</taxon>
        <taxon>Vitaceae</taxon>
        <taxon>Viteae</taxon>
        <taxon>Vitis</taxon>
    </lineage>
</organism>
<evidence type="ECO:0000256" key="1">
    <source>
        <dbReference type="SAM" id="MobiDB-lite"/>
    </source>
</evidence>
<dbReference type="PANTHER" id="PTHR33223:SF8">
    <property type="entry name" value="OS04G0172440 PROTEIN"/>
    <property type="match status" value="1"/>
</dbReference>
<feature type="compositionally biased region" description="Polar residues" evidence="1">
    <location>
        <begin position="42"/>
        <end position="57"/>
    </location>
</feature>
<dbReference type="Pfam" id="PF03732">
    <property type="entry name" value="Retrotrans_gag"/>
    <property type="match status" value="1"/>
</dbReference>
<feature type="region of interest" description="Disordered" evidence="1">
    <location>
        <begin position="29"/>
        <end position="66"/>
    </location>
</feature>
<proteinExistence type="predicted"/>
<feature type="region of interest" description="Disordered" evidence="1">
    <location>
        <begin position="288"/>
        <end position="322"/>
    </location>
</feature>